<sequence>MPLSFVFASPLKLAWKPLFRKRRLFLTGRMKHLYYGKQAVRHADGVFDSRFDRYVTVREDCRESSLNPSTTIVAIDLSDNNIQEPKVLVGGSDFYAFPRVDSKGEQIARIEWSHPNMLWDKAKFWVGYISENGNICKRICAAGCVPTLLEQWGFEGASAVHPLSSAKVTLDDHKSEAVDFKIIWSSSADISECESHFSLLELIELPTEVPSQNAYAYFIHHPTPFIKPVKMKSLHCHWKAMEESKIHDAAKRRPGMRDNGC</sequence>
<dbReference type="EMBL" id="QGNW01000043">
    <property type="protein sequence ID" value="RVX08007.1"/>
    <property type="molecule type" value="Genomic_DNA"/>
</dbReference>
<proteinExistence type="predicted"/>
<dbReference type="InterPro" id="IPR050585">
    <property type="entry name" value="Xaa-Pro_dipeptidyl-ppase/CocE"/>
</dbReference>
<dbReference type="Proteomes" id="UP000288805">
    <property type="component" value="Unassembled WGS sequence"/>
</dbReference>
<dbReference type="PANTHER" id="PTHR43056:SF5">
    <property type="entry name" value="PEPTIDASE S9 PROLYL OLIGOPEPTIDASE CATALYTIC DOMAIN-CONTAINING PROTEIN"/>
    <property type="match status" value="1"/>
</dbReference>
<comment type="caution">
    <text evidence="1">The sequence shown here is derived from an EMBL/GenBank/DDBJ whole genome shotgun (WGS) entry which is preliminary data.</text>
</comment>
<reference evidence="1 2" key="1">
    <citation type="journal article" date="2018" name="PLoS Genet.">
        <title>Population sequencing reveals clonal diversity and ancestral inbreeding in the grapevine cultivar Chardonnay.</title>
        <authorList>
            <person name="Roach M.J."/>
            <person name="Johnson D.L."/>
            <person name="Bohlmann J."/>
            <person name="van Vuuren H.J."/>
            <person name="Jones S.J."/>
            <person name="Pretorius I.S."/>
            <person name="Schmidt S.A."/>
            <person name="Borneman A.R."/>
        </authorList>
    </citation>
    <scope>NUCLEOTIDE SEQUENCE [LARGE SCALE GENOMIC DNA]</scope>
    <source>
        <strain evidence="2">cv. Chardonnay</strain>
        <tissue evidence="1">Leaf</tissue>
    </source>
</reference>
<name>A0A438JGD7_VITVI</name>
<organism evidence="1 2">
    <name type="scientific">Vitis vinifera</name>
    <name type="common">Grape</name>
    <dbReference type="NCBI Taxonomy" id="29760"/>
    <lineage>
        <taxon>Eukaryota</taxon>
        <taxon>Viridiplantae</taxon>
        <taxon>Streptophyta</taxon>
        <taxon>Embryophyta</taxon>
        <taxon>Tracheophyta</taxon>
        <taxon>Spermatophyta</taxon>
        <taxon>Magnoliopsida</taxon>
        <taxon>eudicotyledons</taxon>
        <taxon>Gunneridae</taxon>
        <taxon>Pentapetalae</taxon>
        <taxon>rosids</taxon>
        <taxon>Vitales</taxon>
        <taxon>Vitaceae</taxon>
        <taxon>Viteae</taxon>
        <taxon>Vitis</taxon>
    </lineage>
</organism>
<gene>
    <name evidence="1" type="ORF">CK203_014620</name>
</gene>
<dbReference type="PANTHER" id="PTHR43056">
    <property type="entry name" value="PEPTIDASE S9 PROLYL OLIGOPEPTIDASE"/>
    <property type="match status" value="1"/>
</dbReference>
<accession>A0A438JGD7</accession>
<dbReference type="AlphaFoldDB" id="A0A438JGD7"/>
<evidence type="ECO:0000313" key="2">
    <source>
        <dbReference type="Proteomes" id="UP000288805"/>
    </source>
</evidence>
<protein>
    <submittedName>
        <fullName evidence="1">Uncharacterized protein</fullName>
    </submittedName>
</protein>
<evidence type="ECO:0000313" key="1">
    <source>
        <dbReference type="EMBL" id="RVX08007.1"/>
    </source>
</evidence>